<dbReference type="PANTHER" id="PTHR21581:SF6">
    <property type="entry name" value="TRAFFICKING PROTEIN PARTICLE COMPLEX SUBUNIT 12"/>
    <property type="match status" value="1"/>
</dbReference>
<name>A0A382YDW9_9ZZZZ</name>
<dbReference type="GO" id="GO:0009002">
    <property type="term" value="F:serine-type D-Ala-D-Ala carboxypeptidase activity"/>
    <property type="evidence" value="ECO:0007669"/>
    <property type="project" value="InterPro"/>
</dbReference>
<dbReference type="GO" id="GO:0006508">
    <property type="term" value="P:proteolysis"/>
    <property type="evidence" value="ECO:0007669"/>
    <property type="project" value="InterPro"/>
</dbReference>
<dbReference type="InterPro" id="IPR012907">
    <property type="entry name" value="Peptidase_S11_C"/>
</dbReference>
<evidence type="ECO:0000313" key="2">
    <source>
        <dbReference type="EMBL" id="SVD81496.1"/>
    </source>
</evidence>
<proteinExistence type="predicted"/>
<evidence type="ECO:0000259" key="1">
    <source>
        <dbReference type="SMART" id="SM00936"/>
    </source>
</evidence>
<dbReference type="Gene3D" id="3.40.710.10">
    <property type="entry name" value="DD-peptidase/beta-lactamase superfamily"/>
    <property type="match status" value="1"/>
</dbReference>
<reference evidence="2" key="1">
    <citation type="submission" date="2018-05" db="EMBL/GenBank/DDBJ databases">
        <authorList>
            <person name="Lanie J.A."/>
            <person name="Ng W.-L."/>
            <person name="Kazmierczak K.M."/>
            <person name="Andrzejewski T.M."/>
            <person name="Davidsen T.M."/>
            <person name="Wayne K.J."/>
            <person name="Tettelin H."/>
            <person name="Glass J.I."/>
            <person name="Rusch D."/>
            <person name="Podicherti R."/>
            <person name="Tsui H.-C.T."/>
            <person name="Winkler M.E."/>
        </authorList>
    </citation>
    <scope>NUCLEOTIDE SEQUENCE</scope>
</reference>
<dbReference type="SUPFAM" id="SSF56601">
    <property type="entry name" value="beta-lactamase/transpeptidase-like"/>
    <property type="match status" value="1"/>
</dbReference>
<dbReference type="EMBL" id="UINC01175065">
    <property type="protein sequence ID" value="SVD81496.1"/>
    <property type="molecule type" value="Genomic_DNA"/>
</dbReference>
<dbReference type="AlphaFoldDB" id="A0A382YDW9"/>
<feature type="domain" description="Peptidase S11 D-Ala-D-Ala carboxypeptidase A C-terminal" evidence="1">
    <location>
        <begin position="126"/>
        <end position="216"/>
    </location>
</feature>
<dbReference type="Pfam" id="PF07943">
    <property type="entry name" value="PBP5_C"/>
    <property type="match status" value="1"/>
</dbReference>
<dbReference type="PANTHER" id="PTHR21581">
    <property type="entry name" value="D-ALANYL-D-ALANINE CARBOXYPEPTIDASE"/>
    <property type="match status" value="1"/>
</dbReference>
<dbReference type="InterPro" id="IPR037167">
    <property type="entry name" value="Peptidase_S11_C_sf"/>
</dbReference>
<dbReference type="InterPro" id="IPR012338">
    <property type="entry name" value="Beta-lactam/transpept-like"/>
</dbReference>
<organism evidence="2">
    <name type="scientific">marine metagenome</name>
    <dbReference type="NCBI Taxonomy" id="408172"/>
    <lineage>
        <taxon>unclassified sequences</taxon>
        <taxon>metagenomes</taxon>
        <taxon>ecological metagenomes</taxon>
    </lineage>
</organism>
<protein>
    <recommendedName>
        <fullName evidence="1">Peptidase S11 D-Ala-D-Ala carboxypeptidase A C-terminal domain-containing protein</fullName>
    </recommendedName>
</protein>
<dbReference type="Pfam" id="PF00768">
    <property type="entry name" value="Peptidase_S11"/>
    <property type="match status" value="1"/>
</dbReference>
<dbReference type="InterPro" id="IPR001967">
    <property type="entry name" value="Peptidase_S11_N"/>
</dbReference>
<accession>A0A382YDW9</accession>
<gene>
    <name evidence="2" type="ORF">METZ01_LOCUS434350</name>
</gene>
<sequence length="237" mass="26071">ARGIGMLDSHFVNSSGWPHSEHVTTAKDLSILIRLLVDKFPNFYEIFSERSFTYSKIRQGNRNPLLYKNIGADGLKTGYTKAAGYGLAASAVRDGRRLHLVVNGLNSVNQRSRESQRLLSWGFRAFGNYTLFKAGEKVSDANVWLGNEGTVPLLIEKPLTITIPRRSRRTMKVSVNYLGPLPAPIVNGQQIATLRIEAPDMVAIERPLIAGADVARKGFVGRLSAVLKHLLLGSSSN</sequence>
<dbReference type="SMART" id="SM00936">
    <property type="entry name" value="PBP5_C"/>
    <property type="match status" value="1"/>
</dbReference>
<feature type="non-terminal residue" evidence="2">
    <location>
        <position position="1"/>
    </location>
</feature>
<dbReference type="Gene3D" id="2.60.410.10">
    <property type="entry name" value="D-Ala-D-Ala carboxypeptidase, C-terminal domain"/>
    <property type="match status" value="1"/>
</dbReference>